<dbReference type="InterPro" id="IPR029063">
    <property type="entry name" value="SAM-dependent_MTases_sf"/>
</dbReference>
<dbReference type="GO" id="GO:0008757">
    <property type="term" value="F:S-adenosylmethionine-dependent methyltransferase activity"/>
    <property type="evidence" value="ECO:0007669"/>
    <property type="project" value="InterPro"/>
</dbReference>
<evidence type="ECO:0000256" key="4">
    <source>
        <dbReference type="SAM" id="MobiDB-lite"/>
    </source>
</evidence>
<gene>
    <name evidence="6" type="ORF">ENS64_01120</name>
</gene>
<feature type="region of interest" description="Disordered" evidence="4">
    <location>
        <begin position="1"/>
        <end position="23"/>
    </location>
</feature>
<evidence type="ECO:0000259" key="5">
    <source>
        <dbReference type="Pfam" id="PF05175"/>
    </source>
</evidence>
<dbReference type="Gene3D" id="3.40.50.150">
    <property type="entry name" value="Vaccinia Virus protein VP39"/>
    <property type="match status" value="2"/>
</dbReference>
<dbReference type="PANTHER" id="PTHR47816">
    <property type="entry name" value="RIBOSOMAL RNA SMALL SUBUNIT METHYLTRANSFERASE C"/>
    <property type="match status" value="1"/>
</dbReference>
<dbReference type="AlphaFoldDB" id="A0A7C4QFZ8"/>
<reference evidence="6" key="1">
    <citation type="journal article" date="2020" name="mSystems">
        <title>Genome- and Community-Level Interaction Insights into Carbon Utilization and Element Cycling Functions of Hydrothermarchaeota in Hydrothermal Sediment.</title>
        <authorList>
            <person name="Zhou Z."/>
            <person name="Liu Y."/>
            <person name="Xu W."/>
            <person name="Pan J."/>
            <person name="Luo Z.H."/>
            <person name="Li M."/>
        </authorList>
    </citation>
    <scope>NUCLEOTIDE SEQUENCE [LARGE SCALE GENOMIC DNA]</scope>
    <source>
        <strain evidence="6">SpSt-508</strain>
    </source>
</reference>
<evidence type="ECO:0000256" key="1">
    <source>
        <dbReference type="ARBA" id="ARBA00022603"/>
    </source>
</evidence>
<accession>A0A7C4QFZ8</accession>
<evidence type="ECO:0000256" key="3">
    <source>
        <dbReference type="ARBA" id="ARBA00022691"/>
    </source>
</evidence>
<comment type="caution">
    <text evidence="6">The sequence shown here is derived from an EMBL/GenBank/DDBJ whole genome shotgun (WGS) entry which is preliminary data.</text>
</comment>
<proteinExistence type="predicted"/>
<dbReference type="PANTHER" id="PTHR47816:SF4">
    <property type="entry name" value="RIBOSOMAL RNA SMALL SUBUNIT METHYLTRANSFERASE C"/>
    <property type="match status" value="1"/>
</dbReference>
<evidence type="ECO:0000313" key="6">
    <source>
        <dbReference type="EMBL" id="HGT37861.1"/>
    </source>
</evidence>
<dbReference type="GO" id="GO:0032259">
    <property type="term" value="P:methylation"/>
    <property type="evidence" value="ECO:0007669"/>
    <property type="project" value="UniProtKB-KW"/>
</dbReference>
<dbReference type="Pfam" id="PF05175">
    <property type="entry name" value="MTS"/>
    <property type="match status" value="1"/>
</dbReference>
<feature type="domain" description="Methyltransferase small" evidence="5">
    <location>
        <begin position="228"/>
        <end position="386"/>
    </location>
</feature>
<keyword evidence="3" id="KW-0949">S-adenosyl-L-methionine</keyword>
<feature type="compositionally biased region" description="Low complexity" evidence="4">
    <location>
        <begin position="97"/>
        <end position="111"/>
    </location>
</feature>
<organism evidence="6">
    <name type="scientific">Schlesneria paludicola</name>
    <dbReference type="NCBI Taxonomy" id="360056"/>
    <lineage>
        <taxon>Bacteria</taxon>
        <taxon>Pseudomonadati</taxon>
        <taxon>Planctomycetota</taxon>
        <taxon>Planctomycetia</taxon>
        <taxon>Planctomycetales</taxon>
        <taxon>Planctomycetaceae</taxon>
        <taxon>Schlesneria</taxon>
    </lineage>
</organism>
<dbReference type="CDD" id="cd02440">
    <property type="entry name" value="AdoMet_MTases"/>
    <property type="match status" value="1"/>
</dbReference>
<dbReference type="SUPFAM" id="SSF53335">
    <property type="entry name" value="S-adenosyl-L-methionine-dependent methyltransferases"/>
    <property type="match status" value="1"/>
</dbReference>
<sequence>MSPVPRRRKASTTDRPPGPRVRPQEQLLVEAVGELPAGRLLCNTAGWGQFARAYAAAYPRGEATCWFLDVYQRDCAAAVGAGASPAVPLDDLEAGDEPAAADTDAETSSAPGTVLPNVTYACAADPPGTDYDVVAWCCSARGDGELTRETLQLGHERLRMGGRFLAAIDNPRDQWLHEELHKLFPKVTRRPLEQGVLYLATKTERLHKVKSYQAEFAFRDQGKLIYACSRPGVFSHRHIDGGARALILTMEVQPRYKVLDLGCGTGVVSLAALSRAEQVQVLAVDANPRALECAERGARRNELTGLETRLDATGESITASAFDLVCANPPYYSQFRIADLFLRIAQKALKTSGKVHVVTKSPDWFAQQMPQYFAEVTAEAVKSYWVMTGKRPRRT</sequence>
<keyword evidence="1 6" id="KW-0489">Methyltransferase</keyword>
<dbReference type="InterPro" id="IPR007848">
    <property type="entry name" value="Small_mtfrase_dom"/>
</dbReference>
<feature type="compositionally biased region" description="Basic residues" evidence="4">
    <location>
        <begin position="1"/>
        <end position="10"/>
    </location>
</feature>
<feature type="region of interest" description="Disordered" evidence="4">
    <location>
        <begin position="91"/>
        <end position="111"/>
    </location>
</feature>
<name>A0A7C4QFZ8_9PLAN</name>
<dbReference type="InterPro" id="IPR046977">
    <property type="entry name" value="RsmC/RlmG"/>
</dbReference>
<protein>
    <submittedName>
        <fullName evidence="6">Methyltransferase domain-containing protein</fullName>
    </submittedName>
</protein>
<keyword evidence="2 6" id="KW-0808">Transferase</keyword>
<evidence type="ECO:0000256" key="2">
    <source>
        <dbReference type="ARBA" id="ARBA00022679"/>
    </source>
</evidence>
<dbReference type="PRINTS" id="PR00507">
    <property type="entry name" value="N12N6MTFRASE"/>
</dbReference>
<dbReference type="EMBL" id="DSVQ01000003">
    <property type="protein sequence ID" value="HGT37861.1"/>
    <property type="molecule type" value="Genomic_DNA"/>
</dbReference>